<evidence type="ECO:0000256" key="2">
    <source>
        <dbReference type="SAM" id="MobiDB-lite"/>
    </source>
</evidence>
<accession>A0ABN9QAN9</accession>
<comment type="caution">
    <text evidence="3">The sequence shown here is derived from an EMBL/GenBank/DDBJ whole genome shotgun (WGS) entry which is preliminary data.</text>
</comment>
<proteinExistence type="predicted"/>
<protein>
    <submittedName>
        <fullName evidence="3">Uncharacterized protein</fullName>
    </submittedName>
</protein>
<feature type="coiled-coil region" evidence="1">
    <location>
        <begin position="91"/>
        <end position="118"/>
    </location>
</feature>
<organism evidence="3 4">
    <name type="scientific">Prorocentrum cordatum</name>
    <dbReference type="NCBI Taxonomy" id="2364126"/>
    <lineage>
        <taxon>Eukaryota</taxon>
        <taxon>Sar</taxon>
        <taxon>Alveolata</taxon>
        <taxon>Dinophyceae</taxon>
        <taxon>Prorocentrales</taxon>
        <taxon>Prorocentraceae</taxon>
        <taxon>Prorocentrum</taxon>
    </lineage>
</organism>
<evidence type="ECO:0000256" key="1">
    <source>
        <dbReference type="SAM" id="Coils"/>
    </source>
</evidence>
<keyword evidence="1" id="KW-0175">Coiled coil</keyword>
<dbReference type="Proteomes" id="UP001189429">
    <property type="component" value="Unassembled WGS sequence"/>
</dbReference>
<reference evidence="3" key="1">
    <citation type="submission" date="2023-10" db="EMBL/GenBank/DDBJ databases">
        <authorList>
            <person name="Chen Y."/>
            <person name="Shah S."/>
            <person name="Dougan E. K."/>
            <person name="Thang M."/>
            <person name="Chan C."/>
        </authorList>
    </citation>
    <scope>NUCLEOTIDE SEQUENCE [LARGE SCALE GENOMIC DNA]</scope>
</reference>
<name>A0ABN9QAN9_9DINO</name>
<sequence length="214" mass="23248">VPGLSAPGAYGARALPADGARSVPSLGAFPVASAAPATRPPEPQQAPPWRAGADLPLDSTPVGSVPLRELVATLRSMVRAEATPEGQQAERQRLERRVALLEEQLRAARSHQEQQRQAQGAQLAALHSQLAEAQLVTRQMHEHSLRSQSDSQLRAWEQSAAQSTAEAELRQSRGEAQQLRLEAEGLRAALVEARVPETRPRRSAGSWVRRRRLA</sequence>
<evidence type="ECO:0000313" key="3">
    <source>
        <dbReference type="EMBL" id="CAK0800278.1"/>
    </source>
</evidence>
<keyword evidence="4" id="KW-1185">Reference proteome</keyword>
<gene>
    <name evidence="3" type="ORF">PCOR1329_LOCUS8466</name>
</gene>
<feature type="coiled-coil region" evidence="1">
    <location>
        <begin position="162"/>
        <end position="189"/>
    </location>
</feature>
<feature type="region of interest" description="Disordered" evidence="2">
    <location>
        <begin position="1"/>
        <end position="61"/>
    </location>
</feature>
<feature type="non-terminal residue" evidence="3">
    <location>
        <position position="1"/>
    </location>
</feature>
<evidence type="ECO:0000313" key="4">
    <source>
        <dbReference type="Proteomes" id="UP001189429"/>
    </source>
</evidence>
<dbReference type="EMBL" id="CAUYUJ010002325">
    <property type="protein sequence ID" value="CAK0800278.1"/>
    <property type="molecule type" value="Genomic_DNA"/>
</dbReference>
<feature type="region of interest" description="Disordered" evidence="2">
    <location>
        <begin position="192"/>
        <end position="214"/>
    </location>
</feature>